<proteinExistence type="predicted"/>
<evidence type="ECO:0000313" key="3">
    <source>
        <dbReference type="Proteomes" id="UP000051952"/>
    </source>
</evidence>
<feature type="compositionally biased region" description="Basic and acidic residues" evidence="1">
    <location>
        <begin position="30"/>
        <end position="39"/>
    </location>
</feature>
<evidence type="ECO:0000313" key="2">
    <source>
        <dbReference type="EMBL" id="CUG60404.1"/>
    </source>
</evidence>
<dbReference type="EMBL" id="CYKH01000897">
    <property type="protein sequence ID" value="CUG60404.1"/>
    <property type="molecule type" value="Genomic_DNA"/>
</dbReference>
<dbReference type="VEuPathDB" id="TriTrypDB:BSAL_82015"/>
<accession>A0A0S4J7R1</accession>
<feature type="region of interest" description="Disordered" evidence="1">
    <location>
        <begin position="294"/>
        <end position="477"/>
    </location>
</feature>
<feature type="region of interest" description="Disordered" evidence="1">
    <location>
        <begin position="1"/>
        <end position="70"/>
    </location>
</feature>
<sequence>MGCAMSSEDDVGGINSSSPPVASSHATTTKSHEDGEMIRRRSSNPLAMTPTEFRRQSGGGAVSGGLSPIDTTPTLVTGKLSDVQSHHDAKSPAATTIDVAFVLSHDGSQTQEQTQQHYALSGDGAVAKNPLAGRRESSAVVEMMIDPHHQLHPSKSAITGTTNNHNGGGGVANNTNGNDVSFDSAQLMEIVVERAHASPSPAPSPSHSALLDVVALQPSVTPSPTAALHTPAAAAATSALMLSRICDGSFVTVATSTTDDDTDGGDLQLQGHRLDMMLDLKKINANRRISALTKPFGGGGGSENAQNTADAHKELQQQQRRVDARGDDDDDVPLPLHHEESTDTSKPHSNNYYDNSLSDHRQSLSSKNDSSSHHSGHSVHSSRQHQQQSSSSAPHPASSLSSQHHRRRSVWSSKKRAPIRPMQGSTFTSVRGIGGGNQSEPSASVKSEQPATARQVHEDDDDDDEDHAAFASTQPGKFDAEAYASSMPSHQEPWIMDAMDLSTIASAQRIAEQVTRLVSRNTLLTVAPSGGGAVTRSPSTCTPFLPSSPLSSVYVEEFGDNDRVLLLPTDDEDLIRLTTRINSDGIVSAVSASSEQTVVGHGPTREPSVTVPPLFFTTDDDGLLTVPHVRDKGCPASQSIITPAPTEPVTE</sequence>
<gene>
    <name evidence="2" type="ORF">BSAL_82015</name>
</gene>
<feature type="compositionally biased region" description="Polar residues" evidence="1">
    <location>
        <begin position="14"/>
        <end position="29"/>
    </location>
</feature>
<evidence type="ECO:0000256" key="1">
    <source>
        <dbReference type="SAM" id="MobiDB-lite"/>
    </source>
</evidence>
<keyword evidence="3" id="KW-1185">Reference proteome</keyword>
<organism evidence="2 3">
    <name type="scientific">Bodo saltans</name>
    <name type="common">Flagellated protozoan</name>
    <dbReference type="NCBI Taxonomy" id="75058"/>
    <lineage>
        <taxon>Eukaryota</taxon>
        <taxon>Discoba</taxon>
        <taxon>Euglenozoa</taxon>
        <taxon>Kinetoplastea</taxon>
        <taxon>Metakinetoplastina</taxon>
        <taxon>Eubodonida</taxon>
        <taxon>Bodonidae</taxon>
        <taxon>Bodo</taxon>
    </lineage>
</organism>
<dbReference type="Proteomes" id="UP000051952">
    <property type="component" value="Unassembled WGS sequence"/>
</dbReference>
<feature type="compositionally biased region" description="Basic residues" evidence="1">
    <location>
        <begin position="374"/>
        <end position="383"/>
    </location>
</feature>
<protein>
    <submittedName>
        <fullName evidence="2">Uncharacterized protein</fullName>
    </submittedName>
</protein>
<feature type="compositionally biased region" description="Low complexity" evidence="1">
    <location>
        <begin position="384"/>
        <end position="402"/>
    </location>
</feature>
<dbReference type="AlphaFoldDB" id="A0A0S4J7R1"/>
<reference evidence="3" key="1">
    <citation type="submission" date="2015-09" db="EMBL/GenBank/DDBJ databases">
        <authorList>
            <consortium name="Pathogen Informatics"/>
        </authorList>
    </citation>
    <scope>NUCLEOTIDE SEQUENCE [LARGE SCALE GENOMIC DNA]</scope>
    <source>
        <strain evidence="3">Lake Konstanz</strain>
    </source>
</reference>
<feature type="compositionally biased region" description="Basic and acidic residues" evidence="1">
    <location>
        <begin position="336"/>
        <end position="346"/>
    </location>
</feature>
<feature type="compositionally biased region" description="Basic residues" evidence="1">
    <location>
        <begin position="403"/>
        <end position="418"/>
    </location>
</feature>
<feature type="compositionally biased region" description="Polar residues" evidence="1">
    <location>
        <begin position="347"/>
        <end position="356"/>
    </location>
</feature>
<feature type="compositionally biased region" description="Polar residues" evidence="1">
    <location>
        <begin position="438"/>
        <end position="452"/>
    </location>
</feature>
<name>A0A0S4J7R1_BODSA</name>
<feature type="compositionally biased region" description="Basic and acidic residues" evidence="1">
    <location>
        <begin position="310"/>
        <end position="325"/>
    </location>
</feature>